<comment type="cofactor">
    <cofactor evidence="1 8">
        <name>heme</name>
        <dbReference type="ChEBI" id="CHEBI:30413"/>
    </cofactor>
</comment>
<dbReference type="InterPro" id="IPR001128">
    <property type="entry name" value="Cyt_P450"/>
</dbReference>
<evidence type="ECO:0000256" key="4">
    <source>
        <dbReference type="ARBA" id="ARBA00022723"/>
    </source>
</evidence>
<feature type="signal peptide" evidence="10">
    <location>
        <begin position="1"/>
        <end position="19"/>
    </location>
</feature>
<dbReference type="OrthoDB" id="1470350at2759"/>
<evidence type="ECO:0000313" key="11">
    <source>
        <dbReference type="EMBL" id="KAE8144584.1"/>
    </source>
</evidence>
<dbReference type="PRINTS" id="PR00385">
    <property type="entry name" value="P450"/>
</dbReference>
<gene>
    <name evidence="11" type="ORF">BDV25DRAFT_90776</name>
</gene>
<dbReference type="PANTHER" id="PTHR24287">
    <property type="entry name" value="P450, PUTATIVE (EUROFUNG)-RELATED"/>
    <property type="match status" value="1"/>
</dbReference>
<dbReference type="PANTHER" id="PTHR24287:SF1">
    <property type="entry name" value="P450, PUTATIVE (EUROFUNG)-RELATED"/>
    <property type="match status" value="1"/>
</dbReference>
<dbReference type="InterPro" id="IPR002402">
    <property type="entry name" value="Cyt_P450_E_grp-II"/>
</dbReference>
<keyword evidence="5 9" id="KW-0560">Oxidoreductase</keyword>
<evidence type="ECO:0000256" key="6">
    <source>
        <dbReference type="ARBA" id="ARBA00023004"/>
    </source>
</evidence>
<keyword evidence="4 8" id="KW-0479">Metal-binding</keyword>
<keyword evidence="7 9" id="KW-0503">Monooxygenase</keyword>
<dbReference type="Pfam" id="PF00067">
    <property type="entry name" value="p450"/>
    <property type="match status" value="1"/>
</dbReference>
<sequence length="517" mass="58312">MGPLVLLVALAVALRLLWSVFTRIRHAQHARQWGCGTVPSYPSDILGISTLKELLRADKEKQIPPLFQKRVERMSAREGRNITTYRLRQAGKDLIFTAEPKNIQAILATQFKEFTLGQSRKNALRPLLGPGIFSTDGEEWARSRSLLRPQFTRDQISDLDLEERHVQKAMACMPTDPSTGWTSEVDIQSIFFRLTIDTATEFLFGESVESQTAAQSNDKQPAADKFAAAFDKGQWYAAQRARFEKFHWLVNNPESRQIDSFVHAYVDRFVHSALSLPKQGTTDNKPSQYVFLHGLVAATQDPIELRSQLLNILLAGRDTTASLLSWSLFILARRPDIFATLRSTILSHFGPYSPDTSSISFASLKSPRYLHYFLNEVNRLYPIVPSNRRVATKDTTLPRGGGPNGTDPIYIRKGQAVTYSIYVLHRRKDIWGPDADVFNPDRWQNLKVGWEFLPFNGGPRICIGQQFALTEAAYVLVRLLQRFDAIHQSADPNEAAFGLTLTSAPGRNVVVRLHESS</sequence>
<name>A0A5N6TDZ0_ASPAV</name>
<keyword evidence="3 8" id="KW-0349">Heme</keyword>
<dbReference type="EMBL" id="ML742482">
    <property type="protein sequence ID" value="KAE8144584.1"/>
    <property type="molecule type" value="Genomic_DNA"/>
</dbReference>
<evidence type="ECO:0000256" key="1">
    <source>
        <dbReference type="ARBA" id="ARBA00001971"/>
    </source>
</evidence>
<dbReference type="Gene3D" id="1.10.630.10">
    <property type="entry name" value="Cytochrome P450"/>
    <property type="match status" value="1"/>
</dbReference>
<dbReference type="SUPFAM" id="SSF48264">
    <property type="entry name" value="Cytochrome P450"/>
    <property type="match status" value="1"/>
</dbReference>
<dbReference type="InterPro" id="IPR047146">
    <property type="entry name" value="Cyt_P450_E_CYP52_fungi"/>
</dbReference>
<protein>
    <submittedName>
        <fullName evidence="11">Cytochrome P450</fullName>
    </submittedName>
</protein>
<comment type="similarity">
    <text evidence="2 9">Belongs to the cytochrome P450 family.</text>
</comment>
<dbReference type="InterPro" id="IPR036396">
    <property type="entry name" value="Cyt_P450_sf"/>
</dbReference>
<evidence type="ECO:0000256" key="10">
    <source>
        <dbReference type="SAM" id="SignalP"/>
    </source>
</evidence>
<evidence type="ECO:0000256" key="8">
    <source>
        <dbReference type="PIRSR" id="PIRSR602402-1"/>
    </source>
</evidence>
<dbReference type="GO" id="GO:0020037">
    <property type="term" value="F:heme binding"/>
    <property type="evidence" value="ECO:0007669"/>
    <property type="project" value="InterPro"/>
</dbReference>
<dbReference type="PRINTS" id="PR00464">
    <property type="entry name" value="EP450II"/>
</dbReference>
<evidence type="ECO:0000256" key="2">
    <source>
        <dbReference type="ARBA" id="ARBA00010617"/>
    </source>
</evidence>
<proteinExistence type="inferred from homology"/>
<evidence type="ECO:0000256" key="5">
    <source>
        <dbReference type="ARBA" id="ARBA00023002"/>
    </source>
</evidence>
<accession>A0A5N6TDZ0</accession>
<evidence type="ECO:0000256" key="9">
    <source>
        <dbReference type="RuleBase" id="RU000461"/>
    </source>
</evidence>
<dbReference type="GO" id="GO:0005506">
    <property type="term" value="F:iron ion binding"/>
    <property type="evidence" value="ECO:0007669"/>
    <property type="project" value="InterPro"/>
</dbReference>
<evidence type="ECO:0000256" key="3">
    <source>
        <dbReference type="ARBA" id="ARBA00022617"/>
    </source>
</evidence>
<organism evidence="11 12">
    <name type="scientific">Aspergillus avenaceus</name>
    <dbReference type="NCBI Taxonomy" id="36643"/>
    <lineage>
        <taxon>Eukaryota</taxon>
        <taxon>Fungi</taxon>
        <taxon>Dikarya</taxon>
        <taxon>Ascomycota</taxon>
        <taxon>Pezizomycotina</taxon>
        <taxon>Eurotiomycetes</taxon>
        <taxon>Eurotiomycetidae</taxon>
        <taxon>Eurotiales</taxon>
        <taxon>Aspergillaceae</taxon>
        <taxon>Aspergillus</taxon>
        <taxon>Aspergillus subgen. Circumdati</taxon>
    </lineage>
</organism>
<dbReference type="GO" id="GO:0016712">
    <property type="term" value="F:oxidoreductase activity, acting on paired donors, with incorporation or reduction of molecular oxygen, reduced flavin or flavoprotein as one donor, and incorporation of one atom of oxygen"/>
    <property type="evidence" value="ECO:0007669"/>
    <property type="project" value="InterPro"/>
</dbReference>
<dbReference type="CDD" id="cd11063">
    <property type="entry name" value="CYP52"/>
    <property type="match status" value="1"/>
</dbReference>
<feature type="chain" id="PRO_5024875296" evidence="10">
    <location>
        <begin position="20"/>
        <end position="517"/>
    </location>
</feature>
<keyword evidence="12" id="KW-1185">Reference proteome</keyword>
<dbReference type="InterPro" id="IPR017972">
    <property type="entry name" value="Cyt_P450_CS"/>
</dbReference>
<evidence type="ECO:0000313" key="12">
    <source>
        <dbReference type="Proteomes" id="UP000325780"/>
    </source>
</evidence>
<dbReference type="PRINTS" id="PR01239">
    <property type="entry name" value="EP450IICYP52"/>
</dbReference>
<keyword evidence="6 8" id="KW-0408">Iron</keyword>
<dbReference type="InterPro" id="IPR002974">
    <property type="entry name" value="Cyt_P450_E_CYP52_ascomycetes"/>
</dbReference>
<dbReference type="AlphaFoldDB" id="A0A5N6TDZ0"/>
<dbReference type="Proteomes" id="UP000325780">
    <property type="component" value="Unassembled WGS sequence"/>
</dbReference>
<evidence type="ECO:0000256" key="7">
    <source>
        <dbReference type="ARBA" id="ARBA00023033"/>
    </source>
</evidence>
<feature type="binding site" description="axial binding residue" evidence="8">
    <location>
        <position position="462"/>
    </location>
    <ligand>
        <name>heme</name>
        <dbReference type="ChEBI" id="CHEBI:30413"/>
    </ligand>
    <ligandPart>
        <name>Fe</name>
        <dbReference type="ChEBI" id="CHEBI:18248"/>
    </ligandPart>
</feature>
<reference evidence="11 12" key="1">
    <citation type="submission" date="2019-04" db="EMBL/GenBank/DDBJ databases">
        <title>Friends and foes A comparative genomics study of 23 Aspergillus species from section Flavi.</title>
        <authorList>
            <consortium name="DOE Joint Genome Institute"/>
            <person name="Kjaerbolling I."/>
            <person name="Vesth T."/>
            <person name="Frisvad J.C."/>
            <person name="Nybo J.L."/>
            <person name="Theobald S."/>
            <person name="Kildgaard S."/>
            <person name="Isbrandt T."/>
            <person name="Kuo A."/>
            <person name="Sato A."/>
            <person name="Lyhne E.K."/>
            <person name="Kogle M.E."/>
            <person name="Wiebenga A."/>
            <person name="Kun R.S."/>
            <person name="Lubbers R.J."/>
            <person name="Makela M.R."/>
            <person name="Barry K."/>
            <person name="Chovatia M."/>
            <person name="Clum A."/>
            <person name="Daum C."/>
            <person name="Haridas S."/>
            <person name="He G."/>
            <person name="LaButti K."/>
            <person name="Lipzen A."/>
            <person name="Mondo S."/>
            <person name="Riley R."/>
            <person name="Salamov A."/>
            <person name="Simmons B.A."/>
            <person name="Magnuson J.K."/>
            <person name="Henrissat B."/>
            <person name="Mortensen U.H."/>
            <person name="Larsen T.O."/>
            <person name="Devries R.P."/>
            <person name="Grigoriev I.V."/>
            <person name="Machida M."/>
            <person name="Baker S.E."/>
            <person name="Andersen M.R."/>
        </authorList>
    </citation>
    <scope>NUCLEOTIDE SEQUENCE [LARGE SCALE GENOMIC DNA]</scope>
    <source>
        <strain evidence="11 12">IBT 18842</strain>
    </source>
</reference>
<keyword evidence="10" id="KW-0732">Signal</keyword>
<dbReference type="PROSITE" id="PS00086">
    <property type="entry name" value="CYTOCHROME_P450"/>
    <property type="match status" value="1"/>
</dbReference>